<keyword evidence="5" id="KW-0811">Translocation</keyword>
<dbReference type="GO" id="GO:0008139">
    <property type="term" value="F:nuclear localization sequence binding"/>
    <property type="evidence" value="ECO:0007669"/>
    <property type="project" value="InterPro"/>
</dbReference>
<feature type="compositionally biased region" description="Low complexity" evidence="8">
    <location>
        <begin position="155"/>
        <end position="207"/>
    </location>
</feature>
<keyword evidence="10" id="KW-1185">Reference proteome</keyword>
<keyword evidence="3" id="KW-0509">mRNA transport</keyword>
<accession>A0A2C5ZJ61</accession>
<keyword evidence="4" id="KW-0653">Protein transport</keyword>
<dbReference type="GO" id="GO:0051028">
    <property type="term" value="P:mRNA transport"/>
    <property type="evidence" value="ECO:0007669"/>
    <property type="project" value="UniProtKB-KW"/>
</dbReference>
<dbReference type="Pfam" id="PF13634">
    <property type="entry name" value="Nucleoporin_FG"/>
    <property type="match status" value="2"/>
</dbReference>
<gene>
    <name evidence="9" type="ORF">CDD82_2010</name>
</gene>
<dbReference type="InterPro" id="IPR025574">
    <property type="entry name" value="Nucleoporin_FG_rpt"/>
</dbReference>
<dbReference type="EMBL" id="NJEU01000167">
    <property type="protein sequence ID" value="PHH80026.1"/>
    <property type="molecule type" value="Genomic_DNA"/>
</dbReference>
<dbReference type="GO" id="GO:0015031">
    <property type="term" value="P:protein transport"/>
    <property type="evidence" value="ECO:0007669"/>
    <property type="project" value="UniProtKB-KW"/>
</dbReference>
<reference evidence="9 10" key="1">
    <citation type="submission" date="2017-06" db="EMBL/GenBank/DDBJ databases">
        <title>Ant-infecting Ophiocordyceps genomes reveal a high diversity of potential behavioral manipulation genes and a possible major role for enterotoxins.</title>
        <authorList>
            <person name="De Bekker C."/>
            <person name="Evans H.C."/>
            <person name="Brachmann A."/>
            <person name="Hughes D.P."/>
        </authorList>
    </citation>
    <scope>NUCLEOTIDE SEQUENCE [LARGE SCALE GENOMIC DNA]</scope>
    <source>
        <strain evidence="9 10">1348a</strain>
    </source>
</reference>
<evidence type="ECO:0008006" key="11">
    <source>
        <dbReference type="Google" id="ProtNLM"/>
    </source>
</evidence>
<dbReference type="PANTHER" id="PTHR13437:SF2">
    <property type="entry name" value="NUCLEOPORIN P58_P45"/>
    <property type="match status" value="1"/>
</dbReference>
<organism evidence="9 10">
    <name type="scientific">Ophiocordyceps australis</name>
    <dbReference type="NCBI Taxonomy" id="1399860"/>
    <lineage>
        <taxon>Eukaryota</taxon>
        <taxon>Fungi</taxon>
        <taxon>Dikarya</taxon>
        <taxon>Ascomycota</taxon>
        <taxon>Pezizomycotina</taxon>
        <taxon>Sordariomycetes</taxon>
        <taxon>Hypocreomycetidae</taxon>
        <taxon>Hypocreales</taxon>
        <taxon>Ophiocordycipitaceae</taxon>
        <taxon>Ophiocordyceps</taxon>
    </lineage>
</organism>
<keyword evidence="2" id="KW-0813">Transport</keyword>
<dbReference type="Proteomes" id="UP000224854">
    <property type="component" value="Unassembled WGS sequence"/>
</dbReference>
<feature type="compositionally biased region" description="Polar residues" evidence="8">
    <location>
        <begin position="14"/>
        <end position="33"/>
    </location>
</feature>
<name>A0A2C5ZJ61_9HYPO</name>
<evidence type="ECO:0000256" key="6">
    <source>
        <dbReference type="ARBA" id="ARBA00023132"/>
    </source>
</evidence>
<dbReference type="Pfam" id="PF21121">
    <property type="entry name" value="Nup49_C"/>
    <property type="match status" value="1"/>
</dbReference>
<evidence type="ECO:0000256" key="1">
    <source>
        <dbReference type="ARBA" id="ARBA00004567"/>
    </source>
</evidence>
<sequence length="474" mass="50397">MSLSRSLSGPSGLTINTDAANSVGGTSSAQQPATGGLFGAASTVSTTSNPMAAPSVFSGLQQQKPASGLFGSSNATAAQPGLAGGGLFANSTTQQQPAGHGNIFTVNASLQQQQTAQQTSGTTGLFANTSTQPQQQQPSSLGTGLFGKPAATSVPPSSGLFGQPQQQQPSSGLFGQPQQQQPSSGLFGQPQQQQPSSGLFGQSQQQPNAGGLGQNALHNQSTMNQIPAVQINYDNLRQRTRFDDLAKPVQDEIALIDMGIQRVIRMKDEIAEFMPQHRNDIEQLGRDVKFVETKFRGVQVALNRDIQTVKALQDITKKNIADAQLSFKAADNLKLPTHYHQTGLFASSTPSADTNARGASSTHANTQELISYFNRVCDDVERYKRRLDDYRTEIERDMPGVESGLFEQIRALQERNSATGGAVPDQLTQVLSALRETGNAIVAQAGRIADTRERLSRLQAGMLDSGVYSTGSFA</sequence>
<comment type="caution">
    <text evidence="9">The sequence shown here is derived from an EMBL/GenBank/DDBJ whole genome shotgun (WGS) entry which is preliminary data.</text>
</comment>
<evidence type="ECO:0000256" key="4">
    <source>
        <dbReference type="ARBA" id="ARBA00022927"/>
    </source>
</evidence>
<evidence type="ECO:0000256" key="2">
    <source>
        <dbReference type="ARBA" id="ARBA00022448"/>
    </source>
</evidence>
<feature type="compositionally biased region" description="Low complexity" evidence="8">
    <location>
        <begin position="115"/>
        <end position="143"/>
    </location>
</feature>
<evidence type="ECO:0000256" key="8">
    <source>
        <dbReference type="SAM" id="MobiDB-lite"/>
    </source>
</evidence>
<dbReference type="InterPro" id="IPR024882">
    <property type="entry name" value="NUP58/p45/49"/>
</dbReference>
<dbReference type="GO" id="GO:0017056">
    <property type="term" value="F:structural constituent of nuclear pore"/>
    <property type="evidence" value="ECO:0007669"/>
    <property type="project" value="InterPro"/>
</dbReference>
<comment type="subcellular location">
    <subcellularLocation>
        <location evidence="1">Nucleus</location>
        <location evidence="1">Nuclear pore complex</location>
    </subcellularLocation>
</comment>
<evidence type="ECO:0000256" key="5">
    <source>
        <dbReference type="ARBA" id="ARBA00023010"/>
    </source>
</evidence>
<dbReference type="AlphaFoldDB" id="A0A2C5ZJ61"/>
<dbReference type="PANTHER" id="PTHR13437">
    <property type="entry name" value="NUCLEOPORIN P58/P45 NUCLEOPORIN-LIKE PROTEIN 1"/>
    <property type="match status" value="1"/>
</dbReference>
<protein>
    <recommendedName>
        <fullName evidence="11">Nucleoporin Nup54 alpha-helical domain-containing protein</fullName>
    </recommendedName>
</protein>
<evidence type="ECO:0000256" key="7">
    <source>
        <dbReference type="ARBA" id="ARBA00023242"/>
    </source>
</evidence>
<evidence type="ECO:0000313" key="9">
    <source>
        <dbReference type="EMBL" id="PHH80026.1"/>
    </source>
</evidence>
<feature type="compositionally biased region" description="Low complexity" evidence="8">
    <location>
        <begin position="1"/>
        <end position="13"/>
    </location>
</feature>
<proteinExistence type="predicted"/>
<keyword evidence="7" id="KW-0539">Nucleus</keyword>
<dbReference type="OrthoDB" id="2538017at2759"/>
<feature type="region of interest" description="Disordered" evidence="8">
    <location>
        <begin position="115"/>
        <end position="217"/>
    </location>
</feature>
<feature type="region of interest" description="Disordered" evidence="8">
    <location>
        <begin position="1"/>
        <end position="34"/>
    </location>
</feature>
<keyword evidence="6" id="KW-0906">Nuclear pore complex</keyword>
<dbReference type="GO" id="GO:0005643">
    <property type="term" value="C:nuclear pore"/>
    <property type="evidence" value="ECO:0007669"/>
    <property type="project" value="UniProtKB-SubCell"/>
</dbReference>
<evidence type="ECO:0000313" key="10">
    <source>
        <dbReference type="Proteomes" id="UP000224854"/>
    </source>
</evidence>
<evidence type="ECO:0000256" key="3">
    <source>
        <dbReference type="ARBA" id="ARBA00022816"/>
    </source>
</evidence>